<organism evidence="4 5">
    <name type="scientific">Porites lobata</name>
    <dbReference type="NCBI Taxonomy" id="104759"/>
    <lineage>
        <taxon>Eukaryota</taxon>
        <taxon>Metazoa</taxon>
        <taxon>Cnidaria</taxon>
        <taxon>Anthozoa</taxon>
        <taxon>Hexacorallia</taxon>
        <taxon>Scleractinia</taxon>
        <taxon>Fungiina</taxon>
        <taxon>Poritidae</taxon>
        <taxon>Porites</taxon>
    </lineage>
</organism>
<keyword evidence="1" id="KW-0175">Coiled coil</keyword>
<feature type="compositionally biased region" description="Polar residues" evidence="2">
    <location>
        <begin position="12"/>
        <end position="27"/>
    </location>
</feature>
<feature type="region of interest" description="Disordered" evidence="2">
    <location>
        <begin position="259"/>
        <end position="294"/>
    </location>
</feature>
<feature type="compositionally biased region" description="Low complexity" evidence="2">
    <location>
        <begin position="283"/>
        <end position="294"/>
    </location>
</feature>
<keyword evidence="3" id="KW-1133">Transmembrane helix</keyword>
<proteinExistence type="predicted"/>
<gene>
    <name evidence="4" type="ORF">PLOB_00041482</name>
</gene>
<evidence type="ECO:0000313" key="5">
    <source>
        <dbReference type="Proteomes" id="UP001159405"/>
    </source>
</evidence>
<reference evidence="4 5" key="1">
    <citation type="submission" date="2022-05" db="EMBL/GenBank/DDBJ databases">
        <authorList>
            <consortium name="Genoscope - CEA"/>
            <person name="William W."/>
        </authorList>
    </citation>
    <scope>NUCLEOTIDE SEQUENCE [LARGE SCALE GENOMIC DNA]</scope>
</reference>
<protein>
    <submittedName>
        <fullName evidence="4">Uncharacterized protein</fullName>
    </submittedName>
</protein>
<dbReference type="EMBL" id="CALNXK010000065">
    <property type="protein sequence ID" value="CAH3140988.1"/>
    <property type="molecule type" value="Genomic_DNA"/>
</dbReference>
<evidence type="ECO:0000256" key="2">
    <source>
        <dbReference type="SAM" id="MobiDB-lite"/>
    </source>
</evidence>
<name>A0ABN8PD99_9CNID</name>
<feature type="region of interest" description="Disordered" evidence="2">
    <location>
        <begin position="1"/>
        <end position="37"/>
    </location>
</feature>
<feature type="transmembrane region" description="Helical" evidence="3">
    <location>
        <begin position="111"/>
        <end position="135"/>
    </location>
</feature>
<evidence type="ECO:0000256" key="3">
    <source>
        <dbReference type="SAM" id="Phobius"/>
    </source>
</evidence>
<keyword evidence="5" id="KW-1185">Reference proteome</keyword>
<evidence type="ECO:0000313" key="4">
    <source>
        <dbReference type="EMBL" id="CAH3140988.1"/>
    </source>
</evidence>
<sequence>MSRMSGRVSPEQLVSTNKVENGLPDSSTLRHEKEEDNFNIDDMQVVYDDHENASESQEALDDFPEEQTVDSINQFHNGNIDYPGSHTPKHLQWSTDEAMASSKRSHTCDRVILLAVCFMSAVSIVLTLLMFFGVVEPFKCACSGKTGSETSSPSTPDFEISKNMKDLKHNISSVKDTSTASMIAVKAELDEMREKYDDIKAKYEQVMMEVAGLKGMNLSKVTSGSSLDKDNSTLLQAEIKIIRQEISFLNQQVINVTKTQGPRGPLGPAGPRGHPGYNGTQGPPGVAGPSGSSGSSGSGNLSLCTYKKVDATPVSAGSIARTDVAILEAKGTKLLGVSCDSNDASIIQLSSGVHQGLKTYTCDCKNTVSSGAGTMECYLHYWECPT</sequence>
<evidence type="ECO:0000256" key="1">
    <source>
        <dbReference type="SAM" id="Coils"/>
    </source>
</evidence>
<keyword evidence="3" id="KW-0812">Transmembrane</keyword>
<comment type="caution">
    <text evidence="4">The sequence shown here is derived from an EMBL/GenBank/DDBJ whole genome shotgun (WGS) entry which is preliminary data.</text>
</comment>
<accession>A0ABN8PD99</accession>
<dbReference type="Proteomes" id="UP001159405">
    <property type="component" value="Unassembled WGS sequence"/>
</dbReference>
<feature type="coiled-coil region" evidence="1">
    <location>
        <begin position="182"/>
        <end position="209"/>
    </location>
</feature>
<keyword evidence="3" id="KW-0472">Membrane</keyword>